<feature type="domain" description="PD-(D/E)XK endonuclease-like" evidence="1">
    <location>
        <begin position="733"/>
        <end position="967"/>
    </location>
</feature>
<proteinExistence type="predicted"/>
<sequence>MADAAAPPVFTIPPTAGFVDALAAGLMQRAGGDPLALSRMLILLPTRRGGRSLRDAFLRLADGRPMLLPRMMPLGDLDAEEIDLQGGEELLSGEGLDIAPAIPGLQRQLLLARLILQLGEGRPEGPHRPDQAVRLAAELARLLDQVQTEQLTFDALAALVPEDYARHWQVTLEFLRIVTEFWPRVLADYGALDPAARRNAVLEAQADIWHASPPDHPIVVAGSTGSVPATRALMAAIAALPQGLIVLPGLDKESDDATWTAIERDETHPQFNLAQLIRHLGVTRGAVRDWTASSIPPAPSPRQRLVAEALRPAETTEAWRQAAPFGDSDLAGLSRIDCATAQEEAGVIALVLRQALEVPGKTAALVTPDRSLARRVAAELARWELLVDDSAGVPLMETPPGGFLRLTAALAAERCAPLALLAALKHPLAAGGEDPADFRRRVRLLEEHALRGPRPKEGVAGIREALEQNIRDLEERTQRDHRPRLAHLFPWLDRLEALLAPFSALMAADRADPAELLEAHGRLAEALAASRDEPGPVRLWRGEAGEAAANFLAELREAAGTLGLAGPGFYPALLDALLAGRVVRPRQSSHPRLSIWGPLEARLQQADLVVLGGLNEGTWPPEAGADPWMSRPMRRAFGLPLPERRIGLSAHDFAQGFAAPEIVLTRAEKVDGAPTVPSRWLLRLDTVLGPAAATLRRAEPVWRGWWAAIDRPPAIRPVTRPEPRPPLAARPTRLSVTEIETLMRDPYAIYAAKVLRLHALDPIDADPGAAERGTIIHKALERFLADHPGHLPPDAQERLLAIGAAVFAEALERPGVWAFWWPRFERIASWFVAAERERHDGIARTLTELRGQIDLAGFTLTAKADRIDLLKDGTLALIDYKTGQPPAKREVAAGHAPQLPLEALIAAQGGFPGLAPAAVSDLSYWRLSGGDPAGKISPAADDIAAVTESARDGLERLIAAYADPATPYLSRPDPDAAPRYSDYLHLARVKEWSSSGEEEAE</sequence>
<dbReference type="EMBL" id="LPXN01000035">
    <property type="protein sequence ID" value="KZD12305.1"/>
    <property type="molecule type" value="Genomic_DNA"/>
</dbReference>
<dbReference type="NCBIfam" id="TIGR02786">
    <property type="entry name" value="addB_alphas"/>
    <property type="match status" value="1"/>
</dbReference>
<gene>
    <name evidence="2" type="ORF">AUP43_04855</name>
</gene>
<evidence type="ECO:0000259" key="1">
    <source>
        <dbReference type="Pfam" id="PF12705"/>
    </source>
</evidence>
<dbReference type="Proteomes" id="UP000076400">
    <property type="component" value="Unassembled WGS sequence"/>
</dbReference>
<evidence type="ECO:0000313" key="3">
    <source>
        <dbReference type="Proteomes" id="UP000076400"/>
    </source>
</evidence>
<reference evidence="2 3" key="1">
    <citation type="submission" date="2015-12" db="EMBL/GenBank/DDBJ databases">
        <title>Genome sequence of Oceanibaculum pacificum MCCC 1A02656.</title>
        <authorList>
            <person name="Lu L."/>
            <person name="Lai Q."/>
            <person name="Shao Z."/>
            <person name="Qian P."/>
        </authorList>
    </citation>
    <scope>NUCLEOTIDE SEQUENCE [LARGE SCALE GENOMIC DNA]</scope>
    <source>
        <strain evidence="2 3">MCCC 1A02656</strain>
    </source>
</reference>
<protein>
    <submittedName>
        <fullName evidence="2">Double-strand break repair protein AddB</fullName>
    </submittedName>
</protein>
<evidence type="ECO:0000313" key="2">
    <source>
        <dbReference type="EMBL" id="KZD12305.1"/>
    </source>
</evidence>
<name>A0A154WFR9_9PROT</name>
<organism evidence="2 3">
    <name type="scientific">Oceanibaculum pacificum</name>
    <dbReference type="NCBI Taxonomy" id="580166"/>
    <lineage>
        <taxon>Bacteria</taxon>
        <taxon>Pseudomonadati</taxon>
        <taxon>Pseudomonadota</taxon>
        <taxon>Alphaproteobacteria</taxon>
        <taxon>Rhodospirillales</taxon>
        <taxon>Oceanibaculaceae</taxon>
        <taxon>Oceanibaculum</taxon>
    </lineage>
</organism>
<accession>A0A154WFR9</accession>
<dbReference type="AlphaFoldDB" id="A0A154WFR9"/>
<keyword evidence="3" id="KW-1185">Reference proteome</keyword>
<dbReference type="InterPro" id="IPR038726">
    <property type="entry name" value="PDDEXK_AddAB-type"/>
</dbReference>
<dbReference type="RefSeq" id="WP_067552616.1">
    <property type="nucleotide sequence ID" value="NZ_LPXN01000035.1"/>
</dbReference>
<comment type="caution">
    <text evidence="2">The sequence shown here is derived from an EMBL/GenBank/DDBJ whole genome shotgun (WGS) entry which is preliminary data.</text>
</comment>
<dbReference type="STRING" id="580166.AUP43_04855"/>
<dbReference type="InterPro" id="IPR027417">
    <property type="entry name" value="P-loop_NTPase"/>
</dbReference>
<dbReference type="InterPro" id="IPR011604">
    <property type="entry name" value="PDDEXK-like_dom_sf"/>
</dbReference>
<dbReference type="Gene3D" id="3.90.320.10">
    <property type="match status" value="1"/>
</dbReference>
<dbReference type="OrthoDB" id="9780606at2"/>
<dbReference type="SUPFAM" id="SSF52540">
    <property type="entry name" value="P-loop containing nucleoside triphosphate hydrolases"/>
    <property type="match status" value="1"/>
</dbReference>
<dbReference type="Pfam" id="PF12705">
    <property type="entry name" value="PDDEXK_1"/>
    <property type="match status" value="1"/>
</dbReference>
<dbReference type="InterPro" id="IPR014153">
    <property type="entry name" value="Ds_break_AddB"/>
</dbReference>